<sequence>MNHQAVNYDTGGGVNTDRGGGDRLFSQGSVVEPCDFSMTHDWHHDQHQFMSNQDVNINTSSAHELFPQQNDVDPTDALMIQDHHHDQHRFMNHQGVNNDTNGGDRLFPQQRVVVEPSYFSMTQDIEPKDALMIQDQRHDQHQFISHQGVNNDTYSGDDNFFSEWSIEEMKEFYDI</sequence>
<evidence type="ECO:0000256" key="1">
    <source>
        <dbReference type="SAM" id="MobiDB-lite"/>
    </source>
</evidence>
<comment type="caution">
    <text evidence="2">The sequence shown here is derived from an EMBL/GenBank/DDBJ whole genome shotgun (WGS) entry which is preliminary data.</text>
</comment>
<dbReference type="EMBL" id="JAWPEI010000012">
    <property type="protein sequence ID" value="KAK4708514.1"/>
    <property type="molecule type" value="Genomic_DNA"/>
</dbReference>
<proteinExistence type="predicted"/>
<evidence type="ECO:0000313" key="2">
    <source>
        <dbReference type="EMBL" id="KAK4708514.1"/>
    </source>
</evidence>
<keyword evidence="3" id="KW-1185">Reference proteome</keyword>
<organism evidence="2 3">
    <name type="scientific">Solanum pinnatisectum</name>
    <name type="common">tansyleaf nightshade</name>
    <dbReference type="NCBI Taxonomy" id="50273"/>
    <lineage>
        <taxon>Eukaryota</taxon>
        <taxon>Viridiplantae</taxon>
        <taxon>Streptophyta</taxon>
        <taxon>Embryophyta</taxon>
        <taxon>Tracheophyta</taxon>
        <taxon>Spermatophyta</taxon>
        <taxon>Magnoliopsida</taxon>
        <taxon>eudicotyledons</taxon>
        <taxon>Gunneridae</taxon>
        <taxon>Pentapetalae</taxon>
        <taxon>asterids</taxon>
        <taxon>lamiids</taxon>
        <taxon>Solanales</taxon>
        <taxon>Solanaceae</taxon>
        <taxon>Solanoideae</taxon>
        <taxon>Solaneae</taxon>
        <taxon>Solanum</taxon>
    </lineage>
</organism>
<gene>
    <name evidence="2" type="ORF">R3W88_029439</name>
</gene>
<protein>
    <submittedName>
        <fullName evidence="2">Uncharacterized protein</fullName>
    </submittedName>
</protein>
<evidence type="ECO:0000313" key="3">
    <source>
        <dbReference type="Proteomes" id="UP001311915"/>
    </source>
</evidence>
<dbReference type="AlphaFoldDB" id="A0AAV9K7B1"/>
<reference evidence="2 3" key="1">
    <citation type="submission" date="2023-10" db="EMBL/GenBank/DDBJ databases">
        <title>Genome-Wide Identification Analysis in wild type Solanum Pinnatisectum Reveals Some Genes Defensing Phytophthora Infestans.</title>
        <authorList>
            <person name="Sun C."/>
        </authorList>
    </citation>
    <scope>NUCLEOTIDE SEQUENCE [LARGE SCALE GENOMIC DNA]</scope>
    <source>
        <strain evidence="2">LQN</strain>
        <tissue evidence="2">Leaf</tissue>
    </source>
</reference>
<dbReference type="Proteomes" id="UP001311915">
    <property type="component" value="Unassembled WGS sequence"/>
</dbReference>
<name>A0AAV9K7B1_9SOLN</name>
<accession>A0AAV9K7B1</accession>
<feature type="region of interest" description="Disordered" evidence="1">
    <location>
        <begin position="1"/>
        <end position="20"/>
    </location>
</feature>